<dbReference type="AlphaFoldDB" id="A0A814HPH9"/>
<evidence type="ECO:0000313" key="7">
    <source>
        <dbReference type="Proteomes" id="UP000663828"/>
    </source>
</evidence>
<feature type="region of interest" description="Disordered" evidence="4">
    <location>
        <begin position="1"/>
        <end position="30"/>
    </location>
</feature>
<keyword evidence="3" id="KW-0539">Nucleus</keyword>
<dbReference type="InterPro" id="IPR036390">
    <property type="entry name" value="WH_DNA-bd_sf"/>
</dbReference>
<evidence type="ECO:0000256" key="4">
    <source>
        <dbReference type="SAM" id="MobiDB-lite"/>
    </source>
</evidence>
<feature type="domain" description="ETS" evidence="5">
    <location>
        <begin position="88"/>
        <end position="171"/>
    </location>
</feature>
<reference evidence="6" key="1">
    <citation type="submission" date="2021-02" db="EMBL/GenBank/DDBJ databases">
        <authorList>
            <person name="Nowell W R."/>
        </authorList>
    </citation>
    <scope>NUCLEOTIDE SEQUENCE</scope>
</reference>
<evidence type="ECO:0000256" key="2">
    <source>
        <dbReference type="ARBA" id="ARBA00023125"/>
    </source>
</evidence>
<name>A0A814HPH9_ADIRI</name>
<accession>A0A814HPH9</accession>
<organism evidence="6 7">
    <name type="scientific">Adineta ricciae</name>
    <name type="common">Rotifer</name>
    <dbReference type="NCBI Taxonomy" id="249248"/>
    <lineage>
        <taxon>Eukaryota</taxon>
        <taxon>Metazoa</taxon>
        <taxon>Spiralia</taxon>
        <taxon>Gnathifera</taxon>
        <taxon>Rotifera</taxon>
        <taxon>Eurotatoria</taxon>
        <taxon>Bdelloidea</taxon>
        <taxon>Adinetida</taxon>
        <taxon>Adinetidae</taxon>
        <taxon>Adineta</taxon>
    </lineage>
</organism>
<dbReference type="InterPro" id="IPR046328">
    <property type="entry name" value="ETS_fam"/>
</dbReference>
<dbReference type="EMBL" id="CAJNOR010000815">
    <property type="protein sequence ID" value="CAF1013562.1"/>
    <property type="molecule type" value="Genomic_DNA"/>
</dbReference>
<sequence length="180" mass="21341">MAQFLNSSYVDHEDPRATMRTPDCELSDDGTHYQSLFEEDDSDKASPLKLFAVSTNESTQVSENLQEIPFDRNEWLVVEPFSGRQRPPRQNEFLQRLLNNPRYSSYITWTDQSTGLFTILLPNEVAKLWQRVKHRQTSKEMNYDKFSRGLRSNYHKGLMEKTYKKYTFRFVQPTNQETHM</sequence>
<dbReference type="SUPFAM" id="SSF46785">
    <property type="entry name" value="Winged helix' DNA-binding domain"/>
    <property type="match status" value="1"/>
</dbReference>
<evidence type="ECO:0000256" key="3">
    <source>
        <dbReference type="RuleBase" id="RU004019"/>
    </source>
</evidence>
<keyword evidence="2 3" id="KW-0238">DNA-binding</keyword>
<evidence type="ECO:0000259" key="5">
    <source>
        <dbReference type="PROSITE" id="PS50061"/>
    </source>
</evidence>
<keyword evidence="7" id="KW-1185">Reference proteome</keyword>
<dbReference type="GO" id="GO:0000981">
    <property type="term" value="F:DNA-binding transcription factor activity, RNA polymerase II-specific"/>
    <property type="evidence" value="ECO:0007669"/>
    <property type="project" value="TreeGrafter"/>
</dbReference>
<dbReference type="Pfam" id="PF00178">
    <property type="entry name" value="Ets"/>
    <property type="match status" value="1"/>
</dbReference>
<proteinExistence type="inferred from homology"/>
<dbReference type="Gene3D" id="1.10.10.10">
    <property type="entry name" value="Winged helix-like DNA-binding domain superfamily/Winged helix DNA-binding domain"/>
    <property type="match status" value="1"/>
</dbReference>
<dbReference type="Proteomes" id="UP000663828">
    <property type="component" value="Unassembled WGS sequence"/>
</dbReference>
<dbReference type="GO" id="GO:0005634">
    <property type="term" value="C:nucleus"/>
    <property type="evidence" value="ECO:0007669"/>
    <property type="project" value="UniProtKB-SubCell"/>
</dbReference>
<dbReference type="SMART" id="SM00413">
    <property type="entry name" value="ETS"/>
    <property type="match status" value="1"/>
</dbReference>
<dbReference type="GO" id="GO:0030154">
    <property type="term" value="P:cell differentiation"/>
    <property type="evidence" value="ECO:0007669"/>
    <property type="project" value="TreeGrafter"/>
</dbReference>
<evidence type="ECO:0000256" key="1">
    <source>
        <dbReference type="ARBA" id="ARBA00005562"/>
    </source>
</evidence>
<comment type="caution">
    <text evidence="6">The sequence shown here is derived from an EMBL/GenBank/DDBJ whole genome shotgun (WGS) entry which is preliminary data.</text>
</comment>
<protein>
    <recommendedName>
        <fullName evidence="5">ETS domain-containing protein</fullName>
    </recommendedName>
</protein>
<dbReference type="InterPro" id="IPR000418">
    <property type="entry name" value="Ets_dom"/>
</dbReference>
<dbReference type="PROSITE" id="PS50061">
    <property type="entry name" value="ETS_DOMAIN_3"/>
    <property type="match status" value="1"/>
</dbReference>
<dbReference type="PANTHER" id="PTHR11849">
    <property type="entry name" value="ETS"/>
    <property type="match status" value="1"/>
</dbReference>
<dbReference type="GO" id="GO:0043565">
    <property type="term" value="F:sequence-specific DNA binding"/>
    <property type="evidence" value="ECO:0007669"/>
    <property type="project" value="InterPro"/>
</dbReference>
<comment type="subcellular location">
    <subcellularLocation>
        <location evidence="3">Nucleus</location>
    </subcellularLocation>
</comment>
<evidence type="ECO:0000313" key="6">
    <source>
        <dbReference type="EMBL" id="CAF1013562.1"/>
    </source>
</evidence>
<dbReference type="InterPro" id="IPR036388">
    <property type="entry name" value="WH-like_DNA-bd_sf"/>
</dbReference>
<comment type="similarity">
    <text evidence="1 3">Belongs to the ETS family.</text>
</comment>
<gene>
    <name evidence="6" type="ORF">XAT740_LOCUS13851</name>
</gene>